<dbReference type="EMBL" id="LN887685">
    <property type="protein sequence ID" value="CUR42489.1"/>
    <property type="molecule type" value="Genomic_DNA"/>
</dbReference>
<dbReference type="RefSeq" id="WP_102816985.1">
    <property type="nucleotide sequence ID" value="NZ_LN887685.1"/>
</dbReference>
<name>A0A0U5JX82_LIMRT</name>
<protein>
    <submittedName>
        <fullName evidence="1">Uncharacterized protein</fullName>
    </submittedName>
</protein>
<evidence type="ECO:0000313" key="2">
    <source>
        <dbReference type="Proteomes" id="UP000235484"/>
    </source>
</evidence>
<accession>A0A0U5JX82</accession>
<proteinExistence type="predicted"/>
<gene>
    <name evidence="1" type="ORF">LRLP16767_LR202_02150</name>
</gene>
<dbReference type="Proteomes" id="UP000235484">
    <property type="component" value="Unassembled WGS sequence"/>
</dbReference>
<sequence length="133" mass="14493">MNNLITFLNSGVKNTFAGMTLALLNCQSIKNDGGEVSSYRAEVLPLTDSNRYIKRDGEIVDGPNALHSFNVIVNSSEVPSNKGMVQGIKLINPYFVSAFATSQPNSTFATIRTTLVCDNIVLPNTQQPKRGDR</sequence>
<reference evidence="2" key="1">
    <citation type="submission" date="2015-10" db="EMBL/GenBank/DDBJ databases">
        <authorList>
            <person name="Crossman L.C."/>
        </authorList>
    </citation>
    <scope>NUCLEOTIDE SEQUENCE [LARGE SCALE GENOMIC DNA]</scope>
    <source>
        <strain evidence="2">20-2</strain>
    </source>
</reference>
<organism evidence="1 2">
    <name type="scientific">Limosilactobacillus reuteri</name>
    <name type="common">Lactobacillus reuteri</name>
    <dbReference type="NCBI Taxonomy" id="1598"/>
    <lineage>
        <taxon>Bacteria</taxon>
        <taxon>Bacillati</taxon>
        <taxon>Bacillota</taxon>
        <taxon>Bacilli</taxon>
        <taxon>Lactobacillales</taxon>
        <taxon>Lactobacillaceae</taxon>
        <taxon>Limosilactobacillus</taxon>
    </lineage>
</organism>
<evidence type="ECO:0000313" key="1">
    <source>
        <dbReference type="EMBL" id="CUR42489.1"/>
    </source>
</evidence>
<dbReference type="AlphaFoldDB" id="A0A0U5JX82"/>